<feature type="active site" description="Proton acceptor; specific for L-alanine" evidence="4">
    <location>
        <position position="269"/>
    </location>
</feature>
<dbReference type="NCBIfam" id="TIGR00492">
    <property type="entry name" value="alr"/>
    <property type="match status" value="1"/>
</dbReference>
<comment type="similarity">
    <text evidence="4">Belongs to the alanine racemase family.</text>
</comment>
<dbReference type="GO" id="GO:0005829">
    <property type="term" value="C:cytosol"/>
    <property type="evidence" value="ECO:0007669"/>
    <property type="project" value="TreeGrafter"/>
</dbReference>
<dbReference type="AlphaFoldDB" id="A0A4R3Z5R0"/>
<name>A0A4R3Z5R0_9FIRM</name>
<evidence type="ECO:0000259" key="7">
    <source>
        <dbReference type="SMART" id="SM01005"/>
    </source>
</evidence>
<dbReference type="GO" id="GO:0030170">
    <property type="term" value="F:pyridoxal phosphate binding"/>
    <property type="evidence" value="ECO:0007669"/>
    <property type="project" value="UniProtKB-UniRule"/>
</dbReference>
<dbReference type="PRINTS" id="PR00992">
    <property type="entry name" value="ALARACEMASE"/>
</dbReference>
<dbReference type="GO" id="GO:0030632">
    <property type="term" value="P:D-alanine biosynthetic process"/>
    <property type="evidence" value="ECO:0007669"/>
    <property type="project" value="UniProtKB-UniRule"/>
</dbReference>
<comment type="caution">
    <text evidence="8">The sequence shown here is derived from an EMBL/GenBank/DDBJ whole genome shotgun (WGS) entry which is preliminary data.</text>
</comment>
<feature type="domain" description="Alanine racemase C-terminal" evidence="7">
    <location>
        <begin position="248"/>
        <end position="369"/>
    </location>
</feature>
<organism evidence="8 9">
    <name type="scientific">Longibaculum muris</name>
    <dbReference type="NCBI Taxonomy" id="1796628"/>
    <lineage>
        <taxon>Bacteria</taxon>
        <taxon>Bacillati</taxon>
        <taxon>Bacillota</taxon>
        <taxon>Erysipelotrichia</taxon>
        <taxon>Erysipelotrichales</taxon>
        <taxon>Coprobacillaceae</taxon>
        <taxon>Longibaculum</taxon>
    </lineage>
</organism>
<proteinExistence type="inferred from homology"/>
<evidence type="ECO:0000256" key="6">
    <source>
        <dbReference type="PIRSR" id="PIRSR600821-52"/>
    </source>
</evidence>
<dbReference type="Pfam" id="PF01168">
    <property type="entry name" value="Ala_racemase_N"/>
    <property type="match status" value="1"/>
</dbReference>
<evidence type="ECO:0000256" key="5">
    <source>
        <dbReference type="PIRSR" id="PIRSR600821-50"/>
    </source>
</evidence>
<evidence type="ECO:0000313" key="9">
    <source>
        <dbReference type="Proteomes" id="UP000295515"/>
    </source>
</evidence>
<dbReference type="Proteomes" id="UP000295515">
    <property type="component" value="Unassembled WGS sequence"/>
</dbReference>
<keyword evidence="3 4" id="KW-0413">Isomerase</keyword>
<accession>A0A4R3Z5R0</accession>
<dbReference type="InterPro" id="IPR000821">
    <property type="entry name" value="Ala_racemase"/>
</dbReference>
<dbReference type="SMART" id="SM01005">
    <property type="entry name" value="Ala_racemase_C"/>
    <property type="match status" value="1"/>
</dbReference>
<dbReference type="Gene3D" id="2.40.37.10">
    <property type="entry name" value="Lyase, Ornithine Decarboxylase, Chain A, domain 1"/>
    <property type="match status" value="1"/>
</dbReference>
<reference evidence="8 9" key="1">
    <citation type="submission" date="2019-03" db="EMBL/GenBank/DDBJ databases">
        <title>Genomic Encyclopedia of Type Strains, Phase IV (KMG-IV): sequencing the most valuable type-strain genomes for metagenomic binning, comparative biology and taxonomic classification.</title>
        <authorList>
            <person name="Goeker M."/>
        </authorList>
    </citation>
    <scope>NUCLEOTIDE SEQUENCE [LARGE SCALE GENOMIC DNA]</scope>
    <source>
        <strain evidence="8 9">DSM 29487</strain>
    </source>
</reference>
<feature type="binding site" evidence="4 6">
    <location>
        <position position="316"/>
    </location>
    <ligand>
        <name>substrate</name>
    </ligand>
</feature>
<keyword evidence="9" id="KW-1185">Reference proteome</keyword>
<evidence type="ECO:0000256" key="4">
    <source>
        <dbReference type="HAMAP-Rule" id="MF_01201"/>
    </source>
</evidence>
<sequence length="379" mass="43440">MDYTRTLKRGVIVTHYRDTYARIQLDYLKDNVNTLYQKVKKPMMAIIKANAYGHGYKEVANSLKENPHISMFGVATLKEAIDLRKLGIQQDILVLGAIPLENLDKVVKYDISLSLFSLDYMKEIQSLFHHQKPIKVHIAIDTGMNRIGLKSKEEFEKVLKLCSTDIFQIDGVFTHFATADDDLQKAAYENQLSMFYEILGDHQFKYIHCQNSASMMYHHETRSNIARIGIAMYGVDPAGDECLQLKQVMSLYSKVVMVKKVHKGEHIGYGFTYQADEDEYIATLPIGYADGFVRANQGRKVYINGHYYPIVGRVCMDQVMVKVDESVALHDLVEIFGEHIPLSQMAKELDTIPYEIVCLISERVERIYEPVLDKIYVSQ</sequence>
<comment type="pathway">
    <text evidence="4">Amino-acid biosynthesis; D-alanine biosynthesis; D-alanine from L-alanine: step 1/1.</text>
</comment>
<evidence type="ECO:0000256" key="2">
    <source>
        <dbReference type="ARBA" id="ARBA00022898"/>
    </source>
</evidence>
<dbReference type="HAMAP" id="MF_01201">
    <property type="entry name" value="Ala_racemase"/>
    <property type="match status" value="1"/>
</dbReference>
<dbReference type="EMBL" id="SMCQ01000002">
    <property type="protein sequence ID" value="TCW02089.1"/>
    <property type="molecule type" value="Genomic_DNA"/>
</dbReference>
<feature type="active site" description="Proton acceptor; specific for D-alanine" evidence="4">
    <location>
        <position position="48"/>
    </location>
</feature>
<dbReference type="SUPFAM" id="SSF50621">
    <property type="entry name" value="Alanine racemase C-terminal domain-like"/>
    <property type="match status" value="1"/>
</dbReference>
<feature type="binding site" evidence="4 6">
    <location>
        <position position="146"/>
    </location>
    <ligand>
        <name>substrate</name>
    </ligand>
</feature>
<dbReference type="InterPro" id="IPR020622">
    <property type="entry name" value="Ala_racemase_pyridoxalP-BS"/>
</dbReference>
<comment type="catalytic activity">
    <reaction evidence="4">
        <text>L-alanine = D-alanine</text>
        <dbReference type="Rhea" id="RHEA:20249"/>
        <dbReference type="ChEBI" id="CHEBI:57416"/>
        <dbReference type="ChEBI" id="CHEBI:57972"/>
        <dbReference type="EC" id="5.1.1.1"/>
    </reaction>
</comment>
<evidence type="ECO:0000256" key="3">
    <source>
        <dbReference type="ARBA" id="ARBA00023235"/>
    </source>
</evidence>
<dbReference type="Gene3D" id="3.20.20.10">
    <property type="entry name" value="Alanine racemase"/>
    <property type="match status" value="1"/>
</dbReference>
<dbReference type="InterPro" id="IPR009006">
    <property type="entry name" value="Ala_racemase/Decarboxylase_C"/>
</dbReference>
<dbReference type="FunFam" id="3.20.20.10:FF:000002">
    <property type="entry name" value="Alanine racemase"/>
    <property type="match status" value="1"/>
</dbReference>
<evidence type="ECO:0000256" key="1">
    <source>
        <dbReference type="ARBA" id="ARBA00001933"/>
    </source>
</evidence>
<dbReference type="InterPro" id="IPR029066">
    <property type="entry name" value="PLP-binding_barrel"/>
</dbReference>
<dbReference type="PANTHER" id="PTHR30511:SF0">
    <property type="entry name" value="ALANINE RACEMASE, CATABOLIC-RELATED"/>
    <property type="match status" value="1"/>
</dbReference>
<keyword evidence="2 4" id="KW-0663">Pyridoxal phosphate</keyword>
<comment type="cofactor">
    <cofactor evidence="1 4 5">
        <name>pyridoxal 5'-phosphate</name>
        <dbReference type="ChEBI" id="CHEBI:597326"/>
    </cofactor>
</comment>
<comment type="function">
    <text evidence="4">Catalyzes the interconversion of L-alanine and D-alanine. May also act on other amino acids.</text>
</comment>
<gene>
    <name evidence="8" type="ORF">EDD60_10252</name>
</gene>
<protein>
    <recommendedName>
        <fullName evidence="4">Alanine racemase</fullName>
        <ecNumber evidence="4">5.1.1.1</ecNumber>
    </recommendedName>
</protein>
<dbReference type="UniPathway" id="UPA00042">
    <property type="reaction ID" value="UER00497"/>
</dbReference>
<dbReference type="GO" id="GO:0009252">
    <property type="term" value="P:peptidoglycan biosynthetic process"/>
    <property type="evidence" value="ECO:0007669"/>
    <property type="project" value="TreeGrafter"/>
</dbReference>
<dbReference type="EC" id="5.1.1.1" evidence="4"/>
<dbReference type="GO" id="GO:0008784">
    <property type="term" value="F:alanine racemase activity"/>
    <property type="evidence" value="ECO:0007669"/>
    <property type="project" value="UniProtKB-UniRule"/>
</dbReference>
<dbReference type="InterPro" id="IPR001608">
    <property type="entry name" value="Ala_racemase_N"/>
</dbReference>
<dbReference type="SUPFAM" id="SSF51419">
    <property type="entry name" value="PLP-binding barrel"/>
    <property type="match status" value="1"/>
</dbReference>
<dbReference type="Pfam" id="PF00842">
    <property type="entry name" value="Ala_racemase_C"/>
    <property type="match status" value="1"/>
</dbReference>
<dbReference type="CDD" id="cd00430">
    <property type="entry name" value="PLPDE_III_AR"/>
    <property type="match status" value="1"/>
</dbReference>
<dbReference type="PROSITE" id="PS00395">
    <property type="entry name" value="ALANINE_RACEMASE"/>
    <property type="match status" value="1"/>
</dbReference>
<evidence type="ECO:0000313" key="8">
    <source>
        <dbReference type="EMBL" id="TCW02089.1"/>
    </source>
</evidence>
<dbReference type="PANTHER" id="PTHR30511">
    <property type="entry name" value="ALANINE RACEMASE"/>
    <property type="match status" value="1"/>
</dbReference>
<feature type="modified residue" description="N6-(pyridoxal phosphate)lysine" evidence="4 5">
    <location>
        <position position="48"/>
    </location>
</feature>
<dbReference type="GeneID" id="98914296"/>
<dbReference type="RefSeq" id="WP_243646609.1">
    <property type="nucleotide sequence ID" value="NZ_JANKBF010000003.1"/>
</dbReference>
<dbReference type="InterPro" id="IPR011079">
    <property type="entry name" value="Ala_racemase_C"/>
</dbReference>